<keyword evidence="14" id="KW-1185">Reference proteome</keyword>
<dbReference type="UniPathway" id="UPA00056">
    <property type="reaction ID" value="UER00092"/>
</dbReference>
<dbReference type="Pfam" id="PF08436">
    <property type="entry name" value="DXP_redisom_C"/>
    <property type="match status" value="1"/>
</dbReference>
<evidence type="ECO:0000256" key="5">
    <source>
        <dbReference type="ARBA" id="ARBA00023002"/>
    </source>
</evidence>
<dbReference type="SUPFAM" id="SSF69055">
    <property type="entry name" value="1-deoxy-D-xylulose-5-phosphate reductoisomerase, C-terminal domain"/>
    <property type="match status" value="1"/>
</dbReference>
<comment type="similarity">
    <text evidence="2 9">Belongs to the DXR family.</text>
</comment>
<organism evidence="13 14">
    <name type="scientific">Mucisphaera calidilacus</name>
    <dbReference type="NCBI Taxonomy" id="2527982"/>
    <lineage>
        <taxon>Bacteria</taxon>
        <taxon>Pseudomonadati</taxon>
        <taxon>Planctomycetota</taxon>
        <taxon>Phycisphaerae</taxon>
        <taxon>Phycisphaerales</taxon>
        <taxon>Phycisphaeraceae</taxon>
        <taxon>Mucisphaera</taxon>
    </lineage>
</organism>
<feature type="binding site" evidence="9">
    <location>
        <position position="225"/>
    </location>
    <ligand>
        <name>1-deoxy-D-xylulose 5-phosphate</name>
        <dbReference type="ChEBI" id="CHEBI:57792"/>
    </ligand>
</feature>
<keyword evidence="7 9" id="KW-0414">Isoprene biosynthesis</keyword>
<feature type="domain" description="1-deoxy-D-xylulose 5-phosphate reductoisomerase N-terminal" evidence="10">
    <location>
        <begin position="10"/>
        <end position="139"/>
    </location>
</feature>
<feature type="domain" description="1-deoxy-D-xylulose 5-phosphate reductoisomerase C-terminal" evidence="11">
    <location>
        <begin position="153"/>
        <end position="236"/>
    </location>
</feature>
<feature type="binding site" evidence="9">
    <location>
        <position position="228"/>
    </location>
    <ligand>
        <name>Mn(2+)</name>
        <dbReference type="ChEBI" id="CHEBI:29035"/>
    </ligand>
</feature>
<keyword evidence="13" id="KW-0413">Isomerase</keyword>
<dbReference type="InterPro" id="IPR036169">
    <property type="entry name" value="DXPR_C_sf"/>
</dbReference>
<feature type="binding site" evidence="9">
    <location>
        <position position="158"/>
    </location>
    <ligand>
        <name>1-deoxy-D-xylulose 5-phosphate</name>
        <dbReference type="ChEBI" id="CHEBI:57792"/>
    </ligand>
</feature>
<dbReference type="InterPro" id="IPR003821">
    <property type="entry name" value="DXP_reductoisomerase"/>
</dbReference>
<dbReference type="InterPro" id="IPR013644">
    <property type="entry name" value="DXP_reductoisomerase_C"/>
</dbReference>
<dbReference type="Proteomes" id="UP000320386">
    <property type="component" value="Chromosome"/>
</dbReference>
<dbReference type="PANTHER" id="PTHR30525:SF0">
    <property type="entry name" value="1-DEOXY-D-XYLULOSE 5-PHOSPHATE REDUCTOISOMERASE, CHLOROPLASTIC"/>
    <property type="match status" value="1"/>
</dbReference>
<dbReference type="SUPFAM" id="SSF55347">
    <property type="entry name" value="Glyceraldehyde-3-phosphate dehydrogenase-like, C-terminal domain"/>
    <property type="match status" value="1"/>
</dbReference>
<feature type="binding site" evidence="9">
    <location>
        <position position="224"/>
    </location>
    <ligand>
        <name>1-deoxy-D-xylulose 5-phosphate</name>
        <dbReference type="ChEBI" id="CHEBI:57792"/>
    </ligand>
</feature>
<comment type="caution">
    <text evidence="9">Lacks conserved residue(s) required for the propagation of feature annotation.</text>
</comment>
<feature type="binding site" evidence="9">
    <location>
        <position position="159"/>
    </location>
    <ligand>
        <name>Mn(2+)</name>
        <dbReference type="ChEBI" id="CHEBI:29035"/>
    </ligand>
</feature>
<dbReference type="GO" id="GO:0016853">
    <property type="term" value="F:isomerase activity"/>
    <property type="evidence" value="ECO:0007669"/>
    <property type="project" value="UniProtKB-KW"/>
</dbReference>
<dbReference type="EC" id="1.1.1.267" evidence="9"/>
<evidence type="ECO:0000256" key="9">
    <source>
        <dbReference type="HAMAP-Rule" id="MF_00183"/>
    </source>
</evidence>
<comment type="pathway">
    <text evidence="1 9">Isoprenoid biosynthesis; isopentenyl diphosphate biosynthesis via DXP pathway; isopentenyl diphosphate from 1-deoxy-D-xylulose 5-phosphate: step 1/6.</text>
</comment>
<accession>A0A518BVH4</accession>
<feature type="binding site" evidence="9">
    <location>
        <position position="18"/>
    </location>
    <ligand>
        <name>NADPH</name>
        <dbReference type="ChEBI" id="CHEBI:57783"/>
    </ligand>
</feature>
<reference evidence="13 14" key="1">
    <citation type="submission" date="2019-02" db="EMBL/GenBank/DDBJ databases">
        <title>Deep-cultivation of Planctomycetes and their phenomic and genomic characterization uncovers novel biology.</title>
        <authorList>
            <person name="Wiegand S."/>
            <person name="Jogler M."/>
            <person name="Boedeker C."/>
            <person name="Pinto D."/>
            <person name="Vollmers J."/>
            <person name="Rivas-Marin E."/>
            <person name="Kohn T."/>
            <person name="Peeters S.H."/>
            <person name="Heuer A."/>
            <person name="Rast P."/>
            <person name="Oberbeckmann S."/>
            <person name="Bunk B."/>
            <person name="Jeske O."/>
            <person name="Meyerdierks A."/>
            <person name="Storesund J.E."/>
            <person name="Kallscheuer N."/>
            <person name="Luecker S."/>
            <person name="Lage O.M."/>
            <person name="Pohl T."/>
            <person name="Merkel B.J."/>
            <person name="Hornburger P."/>
            <person name="Mueller R.-W."/>
            <person name="Bruemmer F."/>
            <person name="Labrenz M."/>
            <person name="Spormann A.M."/>
            <person name="Op den Camp H."/>
            <person name="Overmann J."/>
            <person name="Amann R."/>
            <person name="Jetten M.S.M."/>
            <person name="Mascher T."/>
            <person name="Medema M.H."/>
            <person name="Devos D.P."/>
            <person name="Kaster A.-K."/>
            <person name="Ovreas L."/>
            <person name="Rohde M."/>
            <person name="Galperin M.Y."/>
            <person name="Jogler C."/>
        </authorList>
    </citation>
    <scope>NUCLEOTIDE SEQUENCE [LARGE SCALE GENOMIC DNA]</scope>
    <source>
        <strain evidence="13 14">Pan265</strain>
    </source>
</reference>
<dbReference type="AlphaFoldDB" id="A0A518BVH4"/>
<dbReference type="Gene3D" id="1.10.1740.10">
    <property type="match status" value="1"/>
</dbReference>
<evidence type="ECO:0000256" key="8">
    <source>
        <dbReference type="ARBA" id="ARBA00048543"/>
    </source>
</evidence>
<dbReference type="PIRSF" id="PIRSF006205">
    <property type="entry name" value="Dxp_reductismrs"/>
    <property type="match status" value="1"/>
</dbReference>
<dbReference type="RefSeq" id="WP_236254665.1">
    <property type="nucleotide sequence ID" value="NZ_CP036280.1"/>
</dbReference>
<gene>
    <name evidence="9 13" type="primary">dxr</name>
    <name evidence="13" type="ORF">Pan265_08290</name>
</gene>
<keyword evidence="9" id="KW-0460">Magnesium</keyword>
<dbReference type="InterPro" id="IPR036291">
    <property type="entry name" value="NAD(P)-bd_dom_sf"/>
</dbReference>
<proteinExistence type="inferred from homology"/>
<feature type="binding site" evidence="9">
    <location>
        <position position="16"/>
    </location>
    <ligand>
        <name>NADPH</name>
        <dbReference type="ChEBI" id="CHEBI:57783"/>
    </ligand>
</feature>
<evidence type="ECO:0000313" key="14">
    <source>
        <dbReference type="Proteomes" id="UP000320386"/>
    </source>
</evidence>
<feature type="binding site" evidence="9">
    <location>
        <position position="212"/>
    </location>
    <ligand>
        <name>NADPH</name>
        <dbReference type="ChEBI" id="CHEBI:57783"/>
    </ligand>
</feature>
<feature type="binding site" evidence="9">
    <location>
        <position position="131"/>
    </location>
    <ligand>
        <name>NADPH</name>
        <dbReference type="ChEBI" id="CHEBI:57783"/>
    </ligand>
</feature>
<evidence type="ECO:0000259" key="11">
    <source>
        <dbReference type="Pfam" id="PF08436"/>
    </source>
</evidence>
<comment type="function">
    <text evidence="9">Catalyzes the NADPH-dependent rearrangement and reduction of 1-deoxy-D-xylulose-5-phosphate (DXP) to 2-C-methyl-D-erythritol 4-phosphate (MEP).</text>
</comment>
<dbReference type="GO" id="GO:0030145">
    <property type="term" value="F:manganese ion binding"/>
    <property type="evidence" value="ECO:0007669"/>
    <property type="project" value="TreeGrafter"/>
</dbReference>
<feature type="binding site" evidence="9">
    <location>
        <position position="46"/>
    </location>
    <ligand>
        <name>NADPH</name>
        <dbReference type="ChEBI" id="CHEBI:57783"/>
    </ligand>
</feature>
<dbReference type="GO" id="GO:0070402">
    <property type="term" value="F:NADPH binding"/>
    <property type="evidence" value="ECO:0007669"/>
    <property type="project" value="InterPro"/>
</dbReference>
<dbReference type="PANTHER" id="PTHR30525">
    <property type="entry name" value="1-DEOXY-D-XYLULOSE 5-PHOSPHATE REDUCTOISOMERASE"/>
    <property type="match status" value="1"/>
</dbReference>
<dbReference type="HAMAP" id="MF_00183">
    <property type="entry name" value="DXP_reductoisom"/>
    <property type="match status" value="1"/>
</dbReference>
<evidence type="ECO:0000256" key="2">
    <source>
        <dbReference type="ARBA" id="ARBA00006825"/>
    </source>
</evidence>
<feature type="binding site" evidence="9">
    <location>
        <position position="132"/>
    </location>
    <ligand>
        <name>1-deoxy-D-xylulose 5-phosphate</name>
        <dbReference type="ChEBI" id="CHEBI:57792"/>
    </ligand>
</feature>
<evidence type="ECO:0000259" key="12">
    <source>
        <dbReference type="Pfam" id="PF13288"/>
    </source>
</evidence>
<dbReference type="Gene3D" id="3.40.50.720">
    <property type="entry name" value="NAD(P)-binding Rossmann-like Domain"/>
    <property type="match status" value="1"/>
</dbReference>
<dbReference type="SUPFAM" id="SSF51735">
    <property type="entry name" value="NAD(P)-binding Rossmann-fold domains"/>
    <property type="match status" value="1"/>
</dbReference>
<keyword evidence="3 9" id="KW-0479">Metal-binding</keyword>
<comment type="catalytic activity">
    <reaction evidence="8">
        <text>2-C-methyl-D-erythritol 4-phosphate + NADP(+) = 1-deoxy-D-xylulose 5-phosphate + NADPH + H(+)</text>
        <dbReference type="Rhea" id="RHEA:13717"/>
        <dbReference type="ChEBI" id="CHEBI:15378"/>
        <dbReference type="ChEBI" id="CHEBI:57783"/>
        <dbReference type="ChEBI" id="CHEBI:57792"/>
        <dbReference type="ChEBI" id="CHEBI:58262"/>
        <dbReference type="ChEBI" id="CHEBI:58349"/>
        <dbReference type="EC" id="1.1.1.267"/>
    </reaction>
    <physiologicalReaction direction="right-to-left" evidence="8">
        <dbReference type="Rhea" id="RHEA:13719"/>
    </physiologicalReaction>
</comment>
<feature type="binding site" evidence="9">
    <location>
        <position position="206"/>
    </location>
    <ligand>
        <name>1-deoxy-D-xylulose 5-phosphate</name>
        <dbReference type="ChEBI" id="CHEBI:57792"/>
    </ligand>
</feature>
<dbReference type="InterPro" id="IPR013512">
    <property type="entry name" value="DXP_reductoisomerase_N"/>
</dbReference>
<feature type="binding site" evidence="9">
    <location>
        <position position="228"/>
    </location>
    <ligand>
        <name>1-deoxy-D-xylulose 5-phosphate</name>
        <dbReference type="ChEBI" id="CHEBI:57792"/>
    </ligand>
</feature>
<dbReference type="GO" id="GO:0030604">
    <property type="term" value="F:1-deoxy-D-xylulose-5-phosphate reductoisomerase activity"/>
    <property type="evidence" value="ECO:0007669"/>
    <property type="project" value="UniProtKB-UniRule"/>
</dbReference>
<feature type="binding site" evidence="9">
    <location>
        <position position="183"/>
    </location>
    <ligand>
        <name>1-deoxy-D-xylulose 5-phosphate</name>
        <dbReference type="ChEBI" id="CHEBI:57792"/>
    </ligand>
</feature>
<dbReference type="Pfam" id="PF13288">
    <property type="entry name" value="DXPR_C"/>
    <property type="match status" value="1"/>
</dbReference>
<evidence type="ECO:0000256" key="1">
    <source>
        <dbReference type="ARBA" id="ARBA00005094"/>
    </source>
</evidence>
<evidence type="ECO:0000256" key="4">
    <source>
        <dbReference type="ARBA" id="ARBA00022857"/>
    </source>
</evidence>
<dbReference type="Pfam" id="PF02670">
    <property type="entry name" value="DXP_reductoisom"/>
    <property type="match status" value="1"/>
</dbReference>
<keyword evidence="6 9" id="KW-0464">Manganese</keyword>
<evidence type="ECO:0000256" key="7">
    <source>
        <dbReference type="ARBA" id="ARBA00023229"/>
    </source>
</evidence>
<dbReference type="InterPro" id="IPR026877">
    <property type="entry name" value="DXPR_C"/>
</dbReference>
<evidence type="ECO:0000313" key="13">
    <source>
        <dbReference type="EMBL" id="QDU70985.1"/>
    </source>
</evidence>
<feature type="binding site" evidence="9">
    <location>
        <position position="17"/>
    </location>
    <ligand>
        <name>NADPH</name>
        <dbReference type="ChEBI" id="CHEBI:57783"/>
    </ligand>
</feature>
<feature type="binding site" evidence="9">
    <location>
        <position position="19"/>
    </location>
    <ligand>
        <name>NADPH</name>
        <dbReference type="ChEBI" id="CHEBI:57783"/>
    </ligand>
</feature>
<sequence>MTENLWPKRLIVLGSTGSIGLNTLKVIEHLNRSRPGCIEVVGLAAGRSVRALAQQAERFNVPTVAVAQPHLARELGAALPRTTKVLAGPDAAEQLVRDTEATDVAGAIVGAAGLPAMVAAAELGRRIHLANKETLVAAGDLVTRLADRSGAVILPVDSEHAAIAQCLEGAQHKDVMRLVLTASGGPFREASAETIRNATVDQALKHPTWKMGPKITIDSATMMNKALEIIEAHWLFKQPGERIDVVIHPQSIIHSFVEFKDHSILAQLGPPDMCGPIQHAMTYPDKWGGCAQQLDWTRLGTLDFQPPDGDRFPALRLAYRVIDLGGTAGAIVNAANEVAVHAFIDQRIRFGQIPELAQQALETLPVEPVKTLAGVLDADAAARDFVREELNRLEPAAVTPQAASPRSARKD</sequence>
<evidence type="ECO:0000256" key="6">
    <source>
        <dbReference type="ARBA" id="ARBA00023211"/>
    </source>
</evidence>
<feature type="binding site" evidence="9">
    <location>
        <position position="219"/>
    </location>
    <ligand>
        <name>1-deoxy-D-xylulose 5-phosphate</name>
        <dbReference type="ChEBI" id="CHEBI:57792"/>
    </ligand>
</feature>
<feature type="binding site" evidence="9">
    <location>
        <position position="47"/>
    </location>
    <ligand>
        <name>NADPH</name>
        <dbReference type="ChEBI" id="CHEBI:57783"/>
    </ligand>
</feature>
<dbReference type="KEGG" id="mcad:Pan265_08290"/>
<dbReference type="GO" id="GO:0051484">
    <property type="term" value="P:isopentenyl diphosphate biosynthetic process, methylerythritol 4-phosphate pathway involved in terpenoid biosynthetic process"/>
    <property type="evidence" value="ECO:0007669"/>
    <property type="project" value="UniProtKB-ARBA"/>
</dbReference>
<comment type="cofactor">
    <cofactor evidence="9">
        <name>Mg(2+)</name>
        <dbReference type="ChEBI" id="CHEBI:18420"/>
    </cofactor>
    <cofactor evidence="9">
        <name>Mn(2+)</name>
        <dbReference type="ChEBI" id="CHEBI:29035"/>
    </cofactor>
</comment>
<feature type="binding site" evidence="9">
    <location>
        <position position="157"/>
    </location>
    <ligand>
        <name>Mn(2+)</name>
        <dbReference type="ChEBI" id="CHEBI:29035"/>
    </ligand>
</feature>
<dbReference type="FunFam" id="3.40.50.720:FF:000045">
    <property type="entry name" value="1-deoxy-D-xylulose 5-phosphate reductoisomerase"/>
    <property type="match status" value="1"/>
</dbReference>
<name>A0A518BVH4_9BACT</name>
<feature type="binding site" evidence="9">
    <location>
        <position position="133"/>
    </location>
    <ligand>
        <name>NADPH</name>
        <dbReference type="ChEBI" id="CHEBI:57783"/>
    </ligand>
</feature>
<evidence type="ECO:0000256" key="3">
    <source>
        <dbReference type="ARBA" id="ARBA00022723"/>
    </source>
</evidence>
<keyword evidence="4 9" id="KW-0521">NADP</keyword>
<dbReference type="NCBIfam" id="TIGR00243">
    <property type="entry name" value="Dxr"/>
    <property type="match status" value="1"/>
</dbReference>
<protein>
    <recommendedName>
        <fullName evidence="9">1-deoxy-D-xylulose 5-phosphate reductoisomerase</fullName>
        <shortName evidence="9">DXP reductoisomerase</shortName>
        <ecNumber evidence="9">1.1.1.267</ecNumber>
    </recommendedName>
    <alternativeName>
        <fullName evidence="9">1-deoxyxylulose-5-phosphate reductoisomerase</fullName>
    </alternativeName>
    <alternativeName>
        <fullName evidence="9">2-C-methyl-D-erythritol 4-phosphate synthase</fullName>
    </alternativeName>
</protein>
<keyword evidence="5 9" id="KW-0560">Oxidoreductase</keyword>
<feature type="domain" description="DXP reductoisomerase C-terminal" evidence="12">
    <location>
        <begin position="268"/>
        <end position="384"/>
    </location>
</feature>
<dbReference type="EMBL" id="CP036280">
    <property type="protein sequence ID" value="QDU70985.1"/>
    <property type="molecule type" value="Genomic_DNA"/>
</dbReference>
<feature type="binding site" evidence="9">
    <location>
        <position position="159"/>
    </location>
    <ligand>
        <name>1-deoxy-D-xylulose 5-phosphate</name>
        <dbReference type="ChEBI" id="CHEBI:57792"/>
    </ligand>
</feature>
<evidence type="ECO:0000259" key="10">
    <source>
        <dbReference type="Pfam" id="PF02670"/>
    </source>
</evidence>